<feature type="compositionally biased region" description="Basic and acidic residues" evidence="5">
    <location>
        <begin position="100"/>
        <end position="176"/>
    </location>
</feature>
<organism evidence="7 8">
    <name type="scientific">Trichocladium antarcticum</name>
    <dbReference type="NCBI Taxonomy" id="1450529"/>
    <lineage>
        <taxon>Eukaryota</taxon>
        <taxon>Fungi</taxon>
        <taxon>Dikarya</taxon>
        <taxon>Ascomycota</taxon>
        <taxon>Pezizomycotina</taxon>
        <taxon>Sordariomycetes</taxon>
        <taxon>Sordariomycetidae</taxon>
        <taxon>Sordariales</taxon>
        <taxon>Chaetomiaceae</taxon>
        <taxon>Trichocladium</taxon>
    </lineage>
</organism>
<evidence type="ECO:0000256" key="1">
    <source>
        <dbReference type="ARBA" id="ARBA00004123"/>
    </source>
</evidence>
<feature type="compositionally biased region" description="Polar residues" evidence="5">
    <location>
        <begin position="77"/>
        <end position="90"/>
    </location>
</feature>
<evidence type="ECO:0000256" key="2">
    <source>
        <dbReference type="ARBA" id="ARBA00022763"/>
    </source>
</evidence>
<dbReference type="Proteomes" id="UP001304895">
    <property type="component" value="Unassembled WGS sequence"/>
</dbReference>
<name>A0AAN6UQT5_9PEZI</name>
<feature type="region of interest" description="Disordered" evidence="5">
    <location>
        <begin position="1"/>
        <end position="21"/>
    </location>
</feature>
<keyword evidence="3" id="KW-0234">DNA repair</keyword>
<feature type="compositionally biased region" description="Acidic residues" evidence="5">
    <location>
        <begin position="377"/>
        <end position="416"/>
    </location>
</feature>
<evidence type="ECO:0000313" key="7">
    <source>
        <dbReference type="EMBL" id="KAK4137502.1"/>
    </source>
</evidence>
<dbReference type="AlphaFoldDB" id="A0AAN6UQT5"/>
<comment type="subcellular location">
    <subcellularLocation>
        <location evidence="1">Nucleus</location>
    </subcellularLocation>
</comment>
<dbReference type="GO" id="GO:0005634">
    <property type="term" value="C:nucleus"/>
    <property type="evidence" value="ECO:0007669"/>
    <property type="project" value="UniProtKB-SubCell"/>
</dbReference>
<dbReference type="Pfam" id="PF12253">
    <property type="entry name" value="CAF1A_dimeriz"/>
    <property type="match status" value="1"/>
</dbReference>
<dbReference type="PANTHER" id="PTHR15272:SF0">
    <property type="entry name" value="CHROMATIN ASSEMBLY FACTOR 1 SUBUNIT A"/>
    <property type="match status" value="1"/>
</dbReference>
<dbReference type="InterPro" id="IPR022043">
    <property type="entry name" value="CAF1A_DD"/>
</dbReference>
<gene>
    <name evidence="7" type="ORF">BT67DRAFT_460082</name>
</gene>
<dbReference type="GO" id="GO:0033186">
    <property type="term" value="C:CAF-1 complex"/>
    <property type="evidence" value="ECO:0007669"/>
    <property type="project" value="TreeGrafter"/>
</dbReference>
<reference evidence="7" key="2">
    <citation type="submission" date="2023-05" db="EMBL/GenBank/DDBJ databases">
        <authorList>
            <consortium name="Lawrence Berkeley National Laboratory"/>
            <person name="Steindorff A."/>
            <person name="Hensen N."/>
            <person name="Bonometti L."/>
            <person name="Westerberg I."/>
            <person name="Brannstrom I.O."/>
            <person name="Guillou S."/>
            <person name="Cros-Aarteil S."/>
            <person name="Calhoun S."/>
            <person name="Haridas S."/>
            <person name="Kuo A."/>
            <person name="Mondo S."/>
            <person name="Pangilinan J."/>
            <person name="Riley R."/>
            <person name="Labutti K."/>
            <person name="Andreopoulos B."/>
            <person name="Lipzen A."/>
            <person name="Chen C."/>
            <person name="Yanf M."/>
            <person name="Daum C."/>
            <person name="Ng V."/>
            <person name="Clum A."/>
            <person name="Ohm R."/>
            <person name="Martin F."/>
            <person name="Silar P."/>
            <person name="Natvig D."/>
            <person name="Lalanne C."/>
            <person name="Gautier V."/>
            <person name="Ament-Velasquez S.L."/>
            <person name="Kruys A."/>
            <person name="Hutchinson M.I."/>
            <person name="Powell A.J."/>
            <person name="Barry K."/>
            <person name="Miller A.N."/>
            <person name="Grigoriev I.V."/>
            <person name="Debuchy R."/>
            <person name="Gladieux P."/>
            <person name="Thoren M.H."/>
            <person name="Johannesson H."/>
        </authorList>
    </citation>
    <scope>NUCLEOTIDE SEQUENCE</scope>
    <source>
        <strain evidence="7">CBS 123565</strain>
    </source>
</reference>
<dbReference type="GO" id="GO:0006281">
    <property type="term" value="P:DNA repair"/>
    <property type="evidence" value="ECO:0007669"/>
    <property type="project" value="UniProtKB-KW"/>
</dbReference>
<reference evidence="7" key="1">
    <citation type="journal article" date="2023" name="Mol. Phylogenet. Evol.">
        <title>Genome-scale phylogeny and comparative genomics of the fungal order Sordariales.</title>
        <authorList>
            <person name="Hensen N."/>
            <person name="Bonometti L."/>
            <person name="Westerberg I."/>
            <person name="Brannstrom I.O."/>
            <person name="Guillou S."/>
            <person name="Cros-Aarteil S."/>
            <person name="Calhoun S."/>
            <person name="Haridas S."/>
            <person name="Kuo A."/>
            <person name="Mondo S."/>
            <person name="Pangilinan J."/>
            <person name="Riley R."/>
            <person name="LaButti K."/>
            <person name="Andreopoulos B."/>
            <person name="Lipzen A."/>
            <person name="Chen C."/>
            <person name="Yan M."/>
            <person name="Daum C."/>
            <person name="Ng V."/>
            <person name="Clum A."/>
            <person name="Steindorff A."/>
            <person name="Ohm R.A."/>
            <person name="Martin F."/>
            <person name="Silar P."/>
            <person name="Natvig D.O."/>
            <person name="Lalanne C."/>
            <person name="Gautier V."/>
            <person name="Ament-Velasquez S.L."/>
            <person name="Kruys A."/>
            <person name="Hutchinson M.I."/>
            <person name="Powell A.J."/>
            <person name="Barry K."/>
            <person name="Miller A.N."/>
            <person name="Grigoriev I.V."/>
            <person name="Debuchy R."/>
            <person name="Gladieux P."/>
            <person name="Hiltunen Thoren M."/>
            <person name="Johannesson H."/>
        </authorList>
    </citation>
    <scope>NUCLEOTIDE SEQUENCE</scope>
    <source>
        <strain evidence="7">CBS 123565</strain>
    </source>
</reference>
<proteinExistence type="predicted"/>
<feature type="region of interest" description="Disordered" evidence="5">
    <location>
        <begin position="479"/>
        <end position="509"/>
    </location>
</feature>
<evidence type="ECO:0000313" key="8">
    <source>
        <dbReference type="Proteomes" id="UP001304895"/>
    </source>
</evidence>
<dbReference type="GO" id="GO:0006334">
    <property type="term" value="P:nucleosome assembly"/>
    <property type="evidence" value="ECO:0007669"/>
    <property type="project" value="TreeGrafter"/>
</dbReference>
<protein>
    <recommendedName>
        <fullName evidence="6">Chromatin assembly factor 1 subunit A dimerization domain-containing protein</fullName>
    </recommendedName>
</protein>
<comment type="caution">
    <text evidence="7">The sequence shown here is derived from an EMBL/GenBank/DDBJ whole genome shotgun (WGS) entry which is preliminary data.</text>
</comment>
<evidence type="ECO:0000256" key="4">
    <source>
        <dbReference type="ARBA" id="ARBA00023242"/>
    </source>
</evidence>
<keyword evidence="4" id="KW-0539">Nucleus</keyword>
<feature type="region of interest" description="Disordered" evidence="5">
    <location>
        <begin position="375"/>
        <end position="416"/>
    </location>
</feature>
<dbReference type="EMBL" id="MU853402">
    <property type="protein sequence ID" value="KAK4137502.1"/>
    <property type="molecule type" value="Genomic_DNA"/>
</dbReference>
<dbReference type="PANTHER" id="PTHR15272">
    <property type="entry name" value="CHROMATIN ASSEMBLY FACTOR 1 SUBUNIT A CAF-1 SUBUNIT A"/>
    <property type="match status" value="1"/>
</dbReference>
<evidence type="ECO:0000256" key="5">
    <source>
        <dbReference type="SAM" id="MobiDB-lite"/>
    </source>
</evidence>
<evidence type="ECO:0000256" key="3">
    <source>
        <dbReference type="ARBA" id="ARBA00023204"/>
    </source>
</evidence>
<feature type="compositionally biased region" description="Low complexity" evidence="5">
    <location>
        <begin position="44"/>
        <end position="56"/>
    </location>
</feature>
<feature type="region of interest" description="Disordered" evidence="5">
    <location>
        <begin position="37"/>
        <end position="213"/>
    </location>
</feature>
<feature type="domain" description="Chromatin assembly factor 1 subunit A dimerization" evidence="6">
    <location>
        <begin position="329"/>
        <end position="406"/>
    </location>
</feature>
<keyword evidence="2" id="KW-0227">DNA damage</keyword>
<accession>A0AAN6UQT5</accession>
<evidence type="ECO:0000259" key="6">
    <source>
        <dbReference type="Pfam" id="PF12253"/>
    </source>
</evidence>
<keyword evidence="8" id="KW-1185">Reference proteome</keyword>
<feature type="compositionally biased region" description="Basic and acidic residues" evidence="5">
    <location>
        <begin position="1"/>
        <end position="12"/>
    </location>
</feature>
<sequence length="593" mass="66130">MATDIQERDFAGRKRSHGDFLNQDVCAAQQINVDLSLSDKENDVPVTSGGPSSSPPAKFNSASPIPTQLPAIAATTPPCSTVTSKATTAVRSGPPPKKRMTAEERTIKQQAEADEKRKKAAEREEKRRQKEEADKLAAELRAQEKAAKAAERAEKENRRLEREKQKREKEEEDAKKSRSQMKLTSMFAKGQPIVKPQARHDANPRGASGNGAAKETSLYDQMFRPFFVKEHVHLAGNPHEVDDETREAKTRILDEYIRGDRDEPAREFDPLEALQIPDKRRRGRLYPSVREIMTEFHGCSPKKHTDLTTESQNAQIRHLTEALKSVPVKSIKFKDNVRPPYIGTISGPPPGGRDVQSLQKLARKPTSRDILALNYDYDSEAEWQEEEGEDVDDLEEEEEDDDMDEEMAGFLDDSEDVGPARMVLEGGMEPDSSGLCWEGHKRCTAQPEMYKYRLEFIHEPLECHHSIDPFSTAYWTPPPKTKSTSVSPADTAASGPTAAKDAQNTRASPGHADAFQALVQGPPTAATKKPPKFLPLPMQEALKELVASRPTLSKVGVIEWFASEHPDCSKTQIKRSFAALFEKSGKVFRVKAE</sequence>